<accession>A0A9R0Z9W0</accession>
<keyword evidence="2" id="KW-1185">Reference proteome</keyword>
<name>A0A9R0Z9W0_TRITD</name>
<gene>
    <name evidence="1" type="ORF">TRITD_7Av1G078520</name>
</gene>
<dbReference type="Gramene" id="TRITD7Av1G078520.1">
    <property type="protein sequence ID" value="TRITD7Av1G078520.1"/>
    <property type="gene ID" value="TRITD7Av1G078520"/>
</dbReference>
<evidence type="ECO:0000313" key="2">
    <source>
        <dbReference type="Proteomes" id="UP000324705"/>
    </source>
</evidence>
<sequence>MALSSTKFVAINQLSHRIHQESSRSPLCISDSCSFVTSNGREHRRVLDEVGDPSDAIVLECAHDVLDTWRKGAPQPGAGRAASPAFPSVDPTVSLMMLSSPIVAVTRKMLSVATSA</sequence>
<organism evidence="1 2">
    <name type="scientific">Triticum turgidum subsp. durum</name>
    <name type="common">Durum wheat</name>
    <name type="synonym">Triticum durum</name>
    <dbReference type="NCBI Taxonomy" id="4567"/>
    <lineage>
        <taxon>Eukaryota</taxon>
        <taxon>Viridiplantae</taxon>
        <taxon>Streptophyta</taxon>
        <taxon>Embryophyta</taxon>
        <taxon>Tracheophyta</taxon>
        <taxon>Spermatophyta</taxon>
        <taxon>Magnoliopsida</taxon>
        <taxon>Liliopsida</taxon>
        <taxon>Poales</taxon>
        <taxon>Poaceae</taxon>
        <taxon>BOP clade</taxon>
        <taxon>Pooideae</taxon>
        <taxon>Triticodae</taxon>
        <taxon>Triticeae</taxon>
        <taxon>Triticinae</taxon>
        <taxon>Triticum</taxon>
    </lineage>
</organism>
<dbReference type="OMA" id="DTWRKGA"/>
<dbReference type="AlphaFoldDB" id="A0A9R0Z9W0"/>
<proteinExistence type="predicted"/>
<evidence type="ECO:0000313" key="1">
    <source>
        <dbReference type="EMBL" id="VAI73186.1"/>
    </source>
</evidence>
<reference evidence="1 2" key="1">
    <citation type="submission" date="2017-09" db="EMBL/GenBank/DDBJ databases">
        <authorList>
            <consortium name="International Durum Wheat Genome Sequencing Consortium (IDWGSC)"/>
            <person name="Milanesi L."/>
        </authorList>
    </citation>
    <scope>NUCLEOTIDE SEQUENCE [LARGE SCALE GENOMIC DNA]</scope>
    <source>
        <strain evidence="2">cv. Svevo</strain>
    </source>
</reference>
<protein>
    <submittedName>
        <fullName evidence="1">Uncharacterized protein</fullName>
    </submittedName>
</protein>
<dbReference type="Proteomes" id="UP000324705">
    <property type="component" value="Chromosome 7A"/>
</dbReference>
<dbReference type="EMBL" id="LT934123">
    <property type="protein sequence ID" value="VAI73186.1"/>
    <property type="molecule type" value="Genomic_DNA"/>
</dbReference>